<reference evidence="4" key="1">
    <citation type="submission" date="2017-05" db="EMBL/GenBank/DDBJ databases">
        <title>Physiological properties and genetic analysis related to exopolysaccharide production of fresh-water unicellular cyanobacterium Aphanothece sacrum, Suizenji Nori, that has been cultured as a food source in Japan.</title>
        <authorList>
            <person name="Kanesaki Y."/>
            <person name="Yoshikawa S."/>
            <person name="Ohki K."/>
        </authorList>
    </citation>
    <scope>NUCLEOTIDE SEQUENCE [LARGE SCALE GENOMIC DNA]</scope>
    <source>
        <strain evidence="4">FPU1</strain>
    </source>
</reference>
<accession>A0A401IFW8</accession>
<protein>
    <recommendedName>
        <fullName evidence="2">Cas12f1-like TNB domain-containing protein</fullName>
    </recommendedName>
</protein>
<dbReference type="InterPro" id="IPR010095">
    <property type="entry name" value="Cas12f1-like_TNB"/>
</dbReference>
<evidence type="ECO:0000313" key="4">
    <source>
        <dbReference type="Proteomes" id="UP000287247"/>
    </source>
</evidence>
<dbReference type="PANTHER" id="PTHR36172">
    <property type="match status" value="1"/>
</dbReference>
<evidence type="ECO:0000259" key="2">
    <source>
        <dbReference type="Pfam" id="PF07282"/>
    </source>
</evidence>
<dbReference type="NCBIfam" id="NF040570">
    <property type="entry name" value="guided_TnpB"/>
    <property type="match status" value="1"/>
</dbReference>
<keyword evidence="4" id="KW-1185">Reference proteome</keyword>
<comment type="caution">
    <text evidence="3">The sequence shown here is derived from an EMBL/GenBank/DDBJ whole genome shotgun (WGS) entry which is preliminary data.</text>
</comment>
<feature type="domain" description="Cas12f1-like TNB" evidence="2">
    <location>
        <begin position="229"/>
        <end position="294"/>
    </location>
</feature>
<sequence>MQSNLPEWVKETPCHIRQNAIFDAHQAYTASKDCKFRNCHAPRQTIKFNNSNFAQGKWYPNVTKGLEFESSEPIPLKNAYATQLIKSKSGEWFAVFLNSVEQAENSNNNIISLDPGVRTFLTGFDGQRFIEIGQKDIGKINRLCSYLDDLMSRTSQSKGHQKAIRRKAASKLRTRIKNLVDECHKQTANYLTKNYGMILLPTFETSKMTKKNKRKIRTKTARQMLTWSHYRFKQVLKDKAELNGSKVIDVTEEFTSKTCTKCGHVHQKLGGSKIFKCPECGHTLNRDFNGALGIMLKALSDTTFTIVKDGNAIVAQYSDIPCCTA</sequence>
<name>A0A401IFW8_APHSA</name>
<dbReference type="GO" id="GO:0003677">
    <property type="term" value="F:DNA binding"/>
    <property type="evidence" value="ECO:0007669"/>
    <property type="project" value="UniProtKB-KW"/>
</dbReference>
<evidence type="ECO:0000256" key="1">
    <source>
        <dbReference type="ARBA" id="ARBA00023125"/>
    </source>
</evidence>
<dbReference type="AlphaFoldDB" id="A0A401IFW8"/>
<dbReference type="Pfam" id="PF07282">
    <property type="entry name" value="Cas12f1-like_TNB"/>
    <property type="match status" value="1"/>
</dbReference>
<dbReference type="Proteomes" id="UP000287247">
    <property type="component" value="Unassembled WGS sequence"/>
</dbReference>
<keyword evidence="1" id="KW-0238">DNA-binding</keyword>
<dbReference type="PANTHER" id="PTHR36172:SF1">
    <property type="entry name" value="RESOLVASE-RELATED"/>
    <property type="match status" value="1"/>
</dbReference>
<evidence type="ECO:0000313" key="3">
    <source>
        <dbReference type="EMBL" id="GBF80183.1"/>
    </source>
</evidence>
<proteinExistence type="predicted"/>
<organism evidence="3 4">
    <name type="scientific">Aphanothece sacrum FPU1</name>
    <dbReference type="NCBI Taxonomy" id="1920663"/>
    <lineage>
        <taxon>Bacteria</taxon>
        <taxon>Bacillati</taxon>
        <taxon>Cyanobacteriota</taxon>
        <taxon>Cyanophyceae</taxon>
        <taxon>Oscillatoriophycideae</taxon>
        <taxon>Chroococcales</taxon>
        <taxon>Aphanothecaceae</taxon>
        <taxon>Aphanothece</taxon>
    </lineage>
</organism>
<dbReference type="EMBL" id="BDQK01000006">
    <property type="protein sequence ID" value="GBF80183.1"/>
    <property type="molecule type" value="Genomic_DNA"/>
</dbReference>
<gene>
    <name evidence="3" type="ORF">AsFPU1_1584</name>
</gene>
<dbReference type="InterPro" id="IPR051491">
    <property type="entry name" value="Recombinase/Transposase-rel"/>
</dbReference>